<evidence type="ECO:0000256" key="2">
    <source>
        <dbReference type="ARBA" id="ARBA00022741"/>
    </source>
</evidence>
<keyword evidence="4" id="KW-0342">GTP-binding</keyword>
<protein>
    <submittedName>
        <fullName evidence="6">LAO/AO transport system kinase</fullName>
    </submittedName>
</protein>
<dbReference type="Pfam" id="PF03308">
    <property type="entry name" value="MeaB"/>
    <property type="match status" value="1"/>
</dbReference>
<evidence type="ECO:0000256" key="3">
    <source>
        <dbReference type="ARBA" id="ARBA00022801"/>
    </source>
</evidence>
<evidence type="ECO:0000256" key="4">
    <source>
        <dbReference type="ARBA" id="ARBA00023134"/>
    </source>
</evidence>
<dbReference type="InterPro" id="IPR027417">
    <property type="entry name" value="P-loop_NTPase"/>
</dbReference>
<keyword evidence="2" id="KW-0547">Nucleotide-binding</keyword>
<evidence type="ECO:0000256" key="1">
    <source>
        <dbReference type="ARBA" id="ARBA00009625"/>
    </source>
</evidence>
<dbReference type="EMBL" id="AP011800">
    <property type="protein sequence ID" value="BAL58417.1"/>
    <property type="molecule type" value="Genomic_DNA"/>
</dbReference>
<proteinExistence type="inferred from homology"/>
<dbReference type="SUPFAM" id="SSF52540">
    <property type="entry name" value="P-loop containing nucleoside triphosphate hydrolases"/>
    <property type="match status" value="1"/>
</dbReference>
<keyword evidence="6" id="KW-0418">Kinase</keyword>
<sequence length="312" mass="33958">MDRDQLLTRFFAHDPIALAKIISLIENRVPGYQEILDALYPKTGGAYRIGITGPPGAGKSSLVDRLTPLYRAEQKTVAIVACDPTSPFTGGALLGDRIRMQDLLSDEGVYIRSMATRGSLGGLAKAAQEAALALDAFGFDVILFETIGVGQVEVDIVQAADTVVLVLVPQSGDVVQAMKAGLMEIADVFCVNKADQGEADLAVKNLQTVLSLAMRDWVPPIVSTVATAGQGIEKLKEAIEKHREFLGGEGLRARRRERLRAFLKQLIEDELRTSLWDGEGLKSLETQLERVWAKELSPHQAARELLKATARR</sequence>
<reference evidence="6" key="1">
    <citation type="journal article" date="2005" name="Environ. Microbiol.">
        <title>Genetic and functional properties of uncultivated thermophilic crenarchaeotes from a subsurface gold mine as revealed by analysis of genome fragments.</title>
        <authorList>
            <person name="Nunoura T."/>
            <person name="Hirayama H."/>
            <person name="Takami H."/>
            <person name="Oida H."/>
            <person name="Nishi S."/>
            <person name="Shimamura S."/>
            <person name="Suzuki Y."/>
            <person name="Inagaki F."/>
            <person name="Takai K."/>
            <person name="Nealson K.H."/>
            <person name="Horikoshi K."/>
        </authorList>
    </citation>
    <scope>NUCLEOTIDE SEQUENCE</scope>
</reference>
<dbReference type="GO" id="GO:0016301">
    <property type="term" value="F:kinase activity"/>
    <property type="evidence" value="ECO:0007669"/>
    <property type="project" value="UniProtKB-KW"/>
</dbReference>
<dbReference type="Gene3D" id="1.10.287.130">
    <property type="match status" value="1"/>
</dbReference>
<organism evidence="6">
    <name type="scientific">Acetithermum autotrophicum</name>
    <dbReference type="NCBI Taxonomy" id="1446466"/>
    <lineage>
        <taxon>Bacteria</taxon>
        <taxon>Candidatus Bipolaricaulota</taxon>
        <taxon>Candidatus Acetithermum</taxon>
    </lineage>
</organism>
<evidence type="ECO:0000256" key="5">
    <source>
        <dbReference type="ARBA" id="ARBA00023186"/>
    </source>
</evidence>
<dbReference type="GO" id="GO:0005525">
    <property type="term" value="F:GTP binding"/>
    <property type="evidence" value="ECO:0007669"/>
    <property type="project" value="UniProtKB-KW"/>
</dbReference>
<dbReference type="CDD" id="cd03114">
    <property type="entry name" value="MMAA-like"/>
    <property type="match status" value="1"/>
</dbReference>
<accession>H5SQI1</accession>
<name>H5SQI1_ACEAU</name>
<reference evidence="6" key="2">
    <citation type="journal article" date="2012" name="PLoS ONE">
        <title>A Deeply Branching Thermophilic Bacterium with an Ancient Acetyl-CoA Pathway Dominates a Subsurface Ecosystem.</title>
        <authorList>
            <person name="Takami H."/>
            <person name="Noguchi H."/>
            <person name="Takaki Y."/>
            <person name="Uchiyama I."/>
            <person name="Toyoda A."/>
            <person name="Nishi S."/>
            <person name="Chee G.-J."/>
            <person name="Arai W."/>
            <person name="Nunoura T."/>
            <person name="Itoh T."/>
            <person name="Hattori M."/>
            <person name="Takai K."/>
        </authorList>
    </citation>
    <scope>NUCLEOTIDE SEQUENCE</scope>
</reference>
<keyword evidence="3" id="KW-0378">Hydrolase</keyword>
<dbReference type="GO" id="GO:0003924">
    <property type="term" value="F:GTPase activity"/>
    <property type="evidence" value="ECO:0007669"/>
    <property type="project" value="InterPro"/>
</dbReference>
<keyword evidence="6" id="KW-0808">Transferase</keyword>
<evidence type="ECO:0000313" key="6">
    <source>
        <dbReference type="EMBL" id="BAL58417.1"/>
    </source>
</evidence>
<dbReference type="PANTHER" id="PTHR43087:SF1">
    <property type="entry name" value="LAO_AO TRANSPORT SYSTEM ATPASE"/>
    <property type="match status" value="1"/>
</dbReference>
<dbReference type="Gene3D" id="3.40.50.300">
    <property type="entry name" value="P-loop containing nucleotide triphosphate hydrolases"/>
    <property type="match status" value="1"/>
</dbReference>
<dbReference type="AlphaFoldDB" id="H5SQI1"/>
<gene>
    <name evidence="6" type="ORF">HGMM_OP1C112</name>
</gene>
<dbReference type="InterPro" id="IPR052040">
    <property type="entry name" value="GTPase/Isobutyryl-CoA_mutase"/>
</dbReference>
<dbReference type="InterPro" id="IPR005129">
    <property type="entry name" value="GTPase_ArgK"/>
</dbReference>
<dbReference type="PANTHER" id="PTHR43087">
    <property type="entry name" value="LYSINE/ARGININE/ORNITHINE TRANSPORT SYSTEM KINASE"/>
    <property type="match status" value="1"/>
</dbReference>
<comment type="similarity">
    <text evidence="1">Belongs to the SIMIBI class G3E GTPase family. ArgK/MeaB subfamily.</text>
</comment>
<dbReference type="NCBIfam" id="TIGR00750">
    <property type="entry name" value="lao"/>
    <property type="match status" value="1"/>
</dbReference>
<keyword evidence="5" id="KW-0143">Chaperone</keyword>